<evidence type="ECO:0000313" key="10">
    <source>
        <dbReference type="Proteomes" id="UP000002038"/>
    </source>
</evidence>
<dbReference type="EC" id="3.1.-.-" evidence="4"/>
<evidence type="ECO:0000313" key="9">
    <source>
        <dbReference type="EMBL" id="OAT13529.1"/>
    </source>
</evidence>
<dbReference type="InterPro" id="IPR015943">
    <property type="entry name" value="WD40/YVTN_repeat-like_dom_sf"/>
</dbReference>
<dbReference type="PANTHER" id="PTHR10039:SF16">
    <property type="entry name" value="GPI INOSITOL-DEACYLASE"/>
    <property type="match status" value="1"/>
</dbReference>
<evidence type="ECO:0000256" key="1">
    <source>
        <dbReference type="ARBA" id="ARBA00003496"/>
    </source>
</evidence>
<evidence type="ECO:0000256" key="5">
    <source>
        <dbReference type="SAM" id="MobiDB-lite"/>
    </source>
</evidence>
<feature type="domain" description="GPI inositol-deacylase winged helix" evidence="7">
    <location>
        <begin position="620"/>
        <end position="710"/>
    </location>
</feature>
<dbReference type="RefSeq" id="XP_031580955.1">
    <property type="nucleotide sequence ID" value="XM_031723691.1"/>
</dbReference>
<keyword evidence="4" id="KW-0256">Endoplasmic reticulum</keyword>
<dbReference type="Gene3D" id="3.40.50.1820">
    <property type="entry name" value="alpha/beta hydrolase"/>
    <property type="match status" value="1"/>
</dbReference>
<dbReference type="InterPro" id="IPR054471">
    <property type="entry name" value="GPIID_WHD"/>
</dbReference>
<evidence type="ECO:0000259" key="6">
    <source>
        <dbReference type="Pfam" id="PF07819"/>
    </source>
</evidence>
<feature type="domain" description="Nephrocystin 3-like N-terminal" evidence="8">
    <location>
        <begin position="356"/>
        <end position="518"/>
    </location>
</feature>
<dbReference type="SUPFAM" id="SSF82171">
    <property type="entry name" value="DPP6 N-terminal domain-like"/>
    <property type="match status" value="1"/>
</dbReference>
<dbReference type="SUPFAM" id="SSF52540">
    <property type="entry name" value="P-loop containing nucleoside triphosphate hydrolases"/>
    <property type="match status" value="1"/>
</dbReference>
<dbReference type="InterPro" id="IPR012908">
    <property type="entry name" value="PGAP1-ab_dom-like"/>
</dbReference>
<feature type="domain" description="GPI inositol-deacylase PGAP1-like alpha/beta" evidence="6">
    <location>
        <begin position="71"/>
        <end position="198"/>
    </location>
</feature>
<evidence type="ECO:0000259" key="8">
    <source>
        <dbReference type="Pfam" id="PF24883"/>
    </source>
</evidence>
<dbReference type="Pfam" id="PF22939">
    <property type="entry name" value="WHD_GPIID"/>
    <property type="match status" value="1"/>
</dbReference>
<evidence type="ECO:0000256" key="3">
    <source>
        <dbReference type="ARBA" id="ARBA00022737"/>
    </source>
</evidence>
<dbReference type="VEuPathDB" id="FungiDB:BDBG_08717"/>
<dbReference type="Gene3D" id="2.130.10.10">
    <property type="entry name" value="YVTN repeat-like/Quinoprotein amine dehydrogenase"/>
    <property type="match status" value="2"/>
</dbReference>
<dbReference type="GeneID" id="8501474"/>
<dbReference type="SUPFAM" id="SSF53474">
    <property type="entry name" value="alpha/beta-Hydrolases"/>
    <property type="match status" value="1"/>
</dbReference>
<dbReference type="Pfam" id="PF07819">
    <property type="entry name" value="PGAP1"/>
    <property type="match status" value="1"/>
</dbReference>
<dbReference type="OrthoDB" id="194358at2759"/>
<keyword evidence="3" id="KW-0677">Repeat</keyword>
<gene>
    <name evidence="9" type="ORF">BDBG_08717</name>
</gene>
<comment type="similarity">
    <text evidence="4">Belongs to the GPI inositol-deacylase family.</text>
</comment>
<organism evidence="9 10">
    <name type="scientific">Blastomyces gilchristii (strain SLH14081)</name>
    <name type="common">Blastomyces dermatitidis</name>
    <dbReference type="NCBI Taxonomy" id="559298"/>
    <lineage>
        <taxon>Eukaryota</taxon>
        <taxon>Fungi</taxon>
        <taxon>Dikarya</taxon>
        <taxon>Ascomycota</taxon>
        <taxon>Pezizomycotina</taxon>
        <taxon>Eurotiomycetes</taxon>
        <taxon>Eurotiomycetidae</taxon>
        <taxon>Onygenales</taxon>
        <taxon>Ajellomycetaceae</taxon>
        <taxon>Blastomyces</taxon>
    </lineage>
</organism>
<dbReference type="Gene3D" id="3.40.50.300">
    <property type="entry name" value="P-loop containing nucleotide triphosphate hydrolases"/>
    <property type="match status" value="1"/>
</dbReference>
<feature type="compositionally biased region" description="Basic and acidic residues" evidence="5">
    <location>
        <begin position="29"/>
        <end position="44"/>
    </location>
</feature>
<accession>A0A179V250</accession>
<keyword evidence="4" id="KW-0653">Protein transport</keyword>
<protein>
    <recommendedName>
        <fullName evidence="2 4">GPI inositol-deacylase</fullName>
        <ecNumber evidence="4">3.1.-.-</ecNumber>
    </recommendedName>
</protein>
<dbReference type="Pfam" id="PF24883">
    <property type="entry name" value="NPHP3_N"/>
    <property type="match status" value="1"/>
</dbReference>
<dbReference type="InterPro" id="IPR056884">
    <property type="entry name" value="NPHP3-like_N"/>
</dbReference>
<evidence type="ECO:0000256" key="4">
    <source>
        <dbReference type="RuleBase" id="RU365011"/>
    </source>
</evidence>
<dbReference type="InterPro" id="IPR029058">
    <property type="entry name" value="AB_hydrolase_fold"/>
</dbReference>
<dbReference type="PANTHER" id="PTHR10039">
    <property type="entry name" value="AMELOGENIN"/>
    <property type="match status" value="1"/>
</dbReference>
<name>A0A179V250_BLAGS</name>
<evidence type="ECO:0000256" key="2">
    <source>
        <dbReference type="ARBA" id="ARBA00015856"/>
    </source>
</evidence>
<proteinExistence type="inferred from homology"/>
<reference evidence="10" key="1">
    <citation type="journal article" date="2015" name="PLoS Genet.">
        <title>The dynamic genome and transcriptome of the human fungal pathogen Blastomyces and close relative Emmonsia.</title>
        <authorList>
            <person name="Munoz J.F."/>
            <person name="Gauthier G.M."/>
            <person name="Desjardins C.A."/>
            <person name="Gallo J.E."/>
            <person name="Holder J."/>
            <person name="Sullivan T.D."/>
            <person name="Marty A.J."/>
            <person name="Carmen J.C."/>
            <person name="Chen Z."/>
            <person name="Ding L."/>
            <person name="Gujja S."/>
            <person name="Magrini V."/>
            <person name="Misas E."/>
            <person name="Mitreva M."/>
            <person name="Priest M."/>
            <person name="Saif S."/>
            <person name="Whiston E.A."/>
            <person name="Young S."/>
            <person name="Zeng Q."/>
            <person name="Goldman W.E."/>
            <person name="Mardis E.R."/>
            <person name="Taylor J.W."/>
            <person name="McEwen J.G."/>
            <person name="Clay O.K."/>
            <person name="Klein B.S."/>
            <person name="Cuomo C.A."/>
        </authorList>
    </citation>
    <scope>NUCLEOTIDE SEQUENCE [LARGE SCALE GENOMIC DNA]</scope>
    <source>
        <strain evidence="10">SLH14081</strain>
    </source>
</reference>
<feature type="region of interest" description="Disordered" evidence="5">
    <location>
        <begin position="22"/>
        <end position="52"/>
    </location>
</feature>
<keyword evidence="10" id="KW-1185">Reference proteome</keyword>
<dbReference type="InterPro" id="IPR011048">
    <property type="entry name" value="Haem_d1_sf"/>
</dbReference>
<dbReference type="GO" id="GO:0005789">
    <property type="term" value="C:endoplasmic reticulum membrane"/>
    <property type="evidence" value="ECO:0007669"/>
    <property type="project" value="UniProtKB-SubCell"/>
</dbReference>
<dbReference type="GO" id="GO:0016788">
    <property type="term" value="F:hydrolase activity, acting on ester bonds"/>
    <property type="evidence" value="ECO:0007669"/>
    <property type="project" value="InterPro"/>
</dbReference>
<dbReference type="Proteomes" id="UP000002038">
    <property type="component" value="Unassembled WGS sequence"/>
</dbReference>
<evidence type="ECO:0000259" key="7">
    <source>
        <dbReference type="Pfam" id="PF22939"/>
    </source>
</evidence>
<keyword evidence="4" id="KW-0472">Membrane</keyword>
<keyword evidence="4" id="KW-0378">Hydrolase</keyword>
<comment type="function">
    <text evidence="1 4">Involved in inositol deacylation of GPI-anchored proteins which plays important roles in the quality control and ER-associated degradation of GPI-anchored proteins.</text>
</comment>
<comment type="subcellular location">
    <subcellularLocation>
        <location evidence="4">Endoplasmic reticulum membrane</location>
    </subcellularLocation>
</comment>
<dbReference type="GO" id="GO:0015031">
    <property type="term" value="P:protein transport"/>
    <property type="evidence" value="ECO:0007669"/>
    <property type="project" value="UniProtKB-KW"/>
</dbReference>
<dbReference type="KEGG" id="bgh:BDBG_08717"/>
<sequence>MKSLRRNLKVLQKPFTNGSSNISASSTLIHDDGDKEHFDAHEDPDSNNDDGWKGPIGLNLLHEPENPRVDLIFVHGLGGGSRKTWSLTKEMKHFWPKSWLPEDPAFKDVRIHSFGYSSDWHKGKDNAMNILDYAMSLLTAIELRPGFGTEDTPIVLIGHSMGGLVIKKAYMLARLNPQYDDIAKRICTFYFIATPHLGSDSAELLTKIFHVAYGSRSYVSDLERRSSTIMDINGQFRLYASDLEIWSFYETMPLTMGFFSKIIVSKDFAILGYQSEKQIPMTADHRSICKFNTAADTNYRTIRDALALTVRGLTKSGQRLKEKRKYEQMKTLREYLGVSSAPKEDLTTVQDSRLPGTCEWLSTTASYLRWRNNSTKGPSIYWLSGNPGVGKSVLAGYVIEMLEEMGSDVSYFFFKFGDGLRSRLNTCLRSIAFQMASRNERVKDMLLGMHSDGVEFDKGDERTIWRKVFLSGVFQTTISPQYWIIDALDECDDFASFFGPMLAKLDDSLPLRILITSRTTAGLQRQFSSLGGERLFCEQISAADTLHDIRVFVDDQSMLLEVDSNHRVSLVERILEKSNDSFLWTAIVLQELLKVHGQEDINRVLEEVPQEMEPLYLRILESMSQAKHGKQLAQAILAWAICVLRPLTVLELESALNLDLGDTFLHFRKSITDICGQLVGVDAFGRVQIVHATAREFLVKGGLQSEFAVDVEETHTRIAKTCLVYLTGPEMDPPPPRMRTPTLVERKRRSEFAVYAIHSFSDHLARSNPVADEVLDLLETFLGKNVLSWVQAIAENQDLTPMFSVSRNLSTYLDNLLRARRLEESRSKVIRGWTKDLIRITTKFGDAMLSSPSAIRQIILPFIPKQSTAYETFTLSDTLTKGGMPNAREILSEQPQKDNNERTVFVWTSDQVDFVVKFVDVILGILDLICRYIFPLHTLESIPNDKITPRSRGLSVVGNSNDKWDDLLCYIKFKDSYARVFSHGDSCFAIGFISGLIVLYDAATYQQFRVLDNGGPPDLITFKNGSDLMASCSYSDVGFEVKLWDTCDAQILLNFRCANRPIWLGFCQNDLIVVCRNSYISFWDVVQGSQRASHLPSLPAQGPDEILSEASAAAISPDGKLLAIGYLGNRPITLWNLEEREYHGTCGVGSLNGGITGIRHLRFGPNPETMWLLVCYDTSDRNTELTVFEPFTDHIFRQLSRLGHISALAVSPDERTLLITGPDVWVFVYDFETLEMQTFLKTDICDHLSVAWGNDSLHFFEFCEHHCLVWEPAMLTPGHTKDGATEVAVMPAVDYSTPKKGVSIRSMAVDSTGNFAFCGTNDGTVLSFGLQTGKKMEPFYKAGDSFVNALGWWDDGEVLTALHTTGSPSGWLSSTKLKKTPRWEEDGWQAEKGSGYFIELSDDNFTNSPQILISPYGKSLVATNKRSYLISIDGQIQASKNLGTVQWTQHPFSPLYVIGVEYLGGGRSAINIHTWSELTLLACVHLDVNISPGYSPHGNFYHISGNNMLVIFSQLRHGFLFDWTFLKVENSLDEVPVPPIAQLSLAEVISFVLGIWQSKLIFCNTEGWVCSIELERLHGPYQRHFFIPGDWFDEQYTRYAMTIKGDIVVDRRNEIAVIKGGLNYLDRVEFPPSSRASSMTCVESPIIEI</sequence>
<keyword evidence="4" id="KW-0813">Transport</keyword>
<dbReference type="SUPFAM" id="SSF51004">
    <property type="entry name" value="C-terminal (heme d1) domain of cytochrome cd1-nitrite reductase"/>
    <property type="match status" value="1"/>
</dbReference>
<dbReference type="InterPro" id="IPR027417">
    <property type="entry name" value="P-loop_NTPase"/>
</dbReference>
<dbReference type="EMBL" id="GG657474">
    <property type="protein sequence ID" value="OAT13529.1"/>
    <property type="molecule type" value="Genomic_DNA"/>
</dbReference>